<evidence type="ECO:0000313" key="2">
    <source>
        <dbReference type="EMBL" id="KPJ13240.1"/>
    </source>
</evidence>
<evidence type="ECO:0000313" key="3">
    <source>
        <dbReference type="Proteomes" id="UP000053240"/>
    </source>
</evidence>
<keyword evidence="1" id="KW-1133">Transmembrane helix</keyword>
<organism evidence="2 3">
    <name type="scientific">Papilio machaon</name>
    <name type="common">Old World swallowtail butterfly</name>
    <dbReference type="NCBI Taxonomy" id="76193"/>
    <lineage>
        <taxon>Eukaryota</taxon>
        <taxon>Metazoa</taxon>
        <taxon>Ecdysozoa</taxon>
        <taxon>Arthropoda</taxon>
        <taxon>Hexapoda</taxon>
        <taxon>Insecta</taxon>
        <taxon>Pterygota</taxon>
        <taxon>Neoptera</taxon>
        <taxon>Endopterygota</taxon>
        <taxon>Lepidoptera</taxon>
        <taxon>Glossata</taxon>
        <taxon>Ditrysia</taxon>
        <taxon>Papilionoidea</taxon>
        <taxon>Papilionidae</taxon>
        <taxon>Papilioninae</taxon>
        <taxon>Papilio</taxon>
    </lineage>
</organism>
<feature type="transmembrane region" description="Helical" evidence="1">
    <location>
        <begin position="6"/>
        <end position="28"/>
    </location>
</feature>
<dbReference type="AlphaFoldDB" id="A0A194R7M6"/>
<protein>
    <submittedName>
        <fullName evidence="2">Uncharacterized protein</fullName>
    </submittedName>
</protein>
<keyword evidence="3" id="KW-1185">Reference proteome</keyword>
<gene>
    <name evidence="2" type="ORF">RR48_06738</name>
</gene>
<name>A0A194R7M6_PAPMA</name>
<proteinExistence type="predicted"/>
<keyword evidence="1" id="KW-0472">Membrane</keyword>
<dbReference type="EMBL" id="KQ460644">
    <property type="protein sequence ID" value="KPJ13240.1"/>
    <property type="molecule type" value="Genomic_DNA"/>
</dbReference>
<reference evidence="2 3" key="1">
    <citation type="journal article" date="2015" name="Nat. Commun.">
        <title>Outbred genome sequencing and CRISPR/Cas9 gene editing in butterflies.</title>
        <authorList>
            <person name="Li X."/>
            <person name="Fan D."/>
            <person name="Zhang W."/>
            <person name="Liu G."/>
            <person name="Zhang L."/>
            <person name="Zhao L."/>
            <person name="Fang X."/>
            <person name="Chen L."/>
            <person name="Dong Y."/>
            <person name="Chen Y."/>
            <person name="Ding Y."/>
            <person name="Zhao R."/>
            <person name="Feng M."/>
            <person name="Zhu Y."/>
            <person name="Feng Y."/>
            <person name="Jiang X."/>
            <person name="Zhu D."/>
            <person name="Xiang H."/>
            <person name="Feng X."/>
            <person name="Li S."/>
            <person name="Wang J."/>
            <person name="Zhang G."/>
            <person name="Kronforst M.R."/>
            <person name="Wang W."/>
        </authorList>
    </citation>
    <scope>NUCLEOTIDE SEQUENCE [LARGE SCALE GENOMIC DNA]</scope>
    <source>
        <strain evidence="2">Ya'a_city_454_Pm</strain>
        <tissue evidence="2">Whole body</tissue>
    </source>
</reference>
<keyword evidence="1" id="KW-0812">Transmembrane</keyword>
<dbReference type="PROSITE" id="PS51257">
    <property type="entry name" value="PROKAR_LIPOPROTEIN"/>
    <property type="match status" value="1"/>
</dbReference>
<dbReference type="Proteomes" id="UP000053240">
    <property type="component" value="Unassembled WGS sequence"/>
</dbReference>
<evidence type="ECO:0000256" key="1">
    <source>
        <dbReference type="SAM" id="Phobius"/>
    </source>
</evidence>
<sequence length="173" mass="18508">MKGGLCIIYTSLLTISVLSSCALFILVVSEALQGEGDNVDLSGLSNVSQKVSSLEKDAIPEILPETTTYEPDNKKKKGLQQQEVIFAETLSVNSVTIDGTKYANITTFAYVANDVSSVAVGSVTAGDVPLLAAPSRHNIVTMGVTARLFPDRFDALLILTVLVILPVWEVYSE</sequence>
<dbReference type="InParanoid" id="A0A194R7M6"/>
<accession>A0A194R7M6</accession>